<feature type="transmembrane region" description="Helical" evidence="1">
    <location>
        <begin position="152"/>
        <end position="174"/>
    </location>
</feature>
<name>A0A973WHT9_9BRAD</name>
<dbReference type="AlphaFoldDB" id="A0A973WHT9"/>
<evidence type="ECO:0000313" key="2">
    <source>
        <dbReference type="EMBL" id="NVL04537.1"/>
    </source>
</evidence>
<keyword evidence="1" id="KW-1133">Transmembrane helix</keyword>
<evidence type="ECO:0000256" key="1">
    <source>
        <dbReference type="SAM" id="Phobius"/>
    </source>
</evidence>
<dbReference type="RefSeq" id="WP_176528774.1">
    <property type="nucleotide sequence ID" value="NZ_CP088022.1"/>
</dbReference>
<gene>
    <name evidence="2" type="ORF">HU230_02010</name>
</gene>
<protein>
    <submittedName>
        <fullName evidence="2">Uncharacterized protein</fullName>
    </submittedName>
</protein>
<accession>A0A973WHT9</accession>
<dbReference type="EMBL" id="JABWSX010000001">
    <property type="protein sequence ID" value="NVL04537.1"/>
    <property type="molecule type" value="Genomic_DNA"/>
</dbReference>
<reference evidence="2" key="1">
    <citation type="submission" date="2020-06" db="EMBL/GenBank/DDBJ databases">
        <title>Whole Genome Sequence of Bradyrhizobium sp. Strain 66S1MB.</title>
        <authorList>
            <person name="Bromfield E."/>
            <person name="Cloutier S."/>
        </authorList>
    </citation>
    <scope>NUCLEOTIDE SEQUENCE</scope>
    <source>
        <strain evidence="2">66S1MB</strain>
    </source>
</reference>
<comment type="caution">
    <text evidence="2">The sequence shown here is derived from an EMBL/GenBank/DDBJ whole genome shotgun (WGS) entry which is preliminary data.</text>
</comment>
<feature type="transmembrane region" description="Helical" evidence="1">
    <location>
        <begin position="54"/>
        <end position="73"/>
    </location>
</feature>
<keyword evidence="1" id="KW-0812">Transmembrane</keyword>
<organism evidence="2">
    <name type="scientific">Bradyrhizobium quebecense</name>
    <dbReference type="NCBI Taxonomy" id="2748629"/>
    <lineage>
        <taxon>Bacteria</taxon>
        <taxon>Pseudomonadati</taxon>
        <taxon>Pseudomonadota</taxon>
        <taxon>Alphaproteobacteria</taxon>
        <taxon>Hyphomicrobiales</taxon>
        <taxon>Nitrobacteraceae</taxon>
        <taxon>Bradyrhizobium</taxon>
    </lineage>
</organism>
<proteinExistence type="predicted"/>
<sequence>MDDHANVWNVWAHAERTCADDPPGVASNWLFRAIPDLAGFSREMGVQLRWGRGFFRAWIVISVLWIGLAVMIAKPEAYPALWHRTKYTVTSPTGQQITVDASMTRDQLTQTLDAGIQQEKVRSGHKVEAGTREAILNHIDTMLEAGDRALQVWLITIIPPVALLLLGIAIGWIIGGFQKDKSQPA</sequence>
<keyword evidence="1" id="KW-0472">Membrane</keyword>